<keyword evidence="7" id="KW-0998">Cell outer membrane</keyword>
<accession>A0A238KB09</accession>
<dbReference type="EMBL" id="FXYG01000002">
    <property type="protein sequence ID" value="SMX40039.1"/>
    <property type="molecule type" value="Genomic_DNA"/>
</dbReference>
<evidence type="ECO:0000313" key="9">
    <source>
        <dbReference type="EMBL" id="SMX40039.1"/>
    </source>
</evidence>
<organism evidence="9 10">
    <name type="scientific">Ruegeria arenilitoris</name>
    <dbReference type="NCBI Taxonomy" id="1173585"/>
    <lineage>
        <taxon>Bacteria</taxon>
        <taxon>Pseudomonadati</taxon>
        <taxon>Pseudomonadota</taxon>
        <taxon>Alphaproteobacteria</taxon>
        <taxon>Rhodobacterales</taxon>
        <taxon>Roseobacteraceae</taxon>
        <taxon>Ruegeria</taxon>
    </lineage>
</organism>
<evidence type="ECO:0000256" key="7">
    <source>
        <dbReference type="ARBA" id="ARBA00023237"/>
    </source>
</evidence>
<comment type="subcellular location">
    <subcellularLocation>
        <location evidence="1">Cell outer membrane</location>
    </subcellularLocation>
</comment>
<gene>
    <name evidence="9" type="primary">bepC_2</name>
    <name evidence="9" type="ORF">RUA8715_01540</name>
</gene>
<dbReference type="SUPFAM" id="SSF56954">
    <property type="entry name" value="Outer membrane efflux proteins (OEP)"/>
    <property type="match status" value="1"/>
</dbReference>
<evidence type="ECO:0000256" key="3">
    <source>
        <dbReference type="ARBA" id="ARBA00022448"/>
    </source>
</evidence>
<dbReference type="InterPro" id="IPR003423">
    <property type="entry name" value="OMP_efflux"/>
</dbReference>
<dbReference type="InterPro" id="IPR051906">
    <property type="entry name" value="TolC-like"/>
</dbReference>
<evidence type="ECO:0000313" key="10">
    <source>
        <dbReference type="Proteomes" id="UP000202485"/>
    </source>
</evidence>
<dbReference type="GO" id="GO:0015288">
    <property type="term" value="F:porin activity"/>
    <property type="evidence" value="ECO:0007669"/>
    <property type="project" value="TreeGrafter"/>
</dbReference>
<evidence type="ECO:0000256" key="6">
    <source>
        <dbReference type="ARBA" id="ARBA00023136"/>
    </source>
</evidence>
<evidence type="ECO:0000256" key="4">
    <source>
        <dbReference type="ARBA" id="ARBA00022452"/>
    </source>
</evidence>
<dbReference type="RefSeq" id="WP_176432444.1">
    <property type="nucleotide sequence ID" value="NZ_JBHTJJ010000002.1"/>
</dbReference>
<keyword evidence="6" id="KW-0472">Membrane</keyword>
<evidence type="ECO:0000256" key="1">
    <source>
        <dbReference type="ARBA" id="ARBA00004442"/>
    </source>
</evidence>
<proteinExistence type="inferred from homology"/>
<dbReference type="Proteomes" id="UP000202485">
    <property type="component" value="Unassembled WGS sequence"/>
</dbReference>
<keyword evidence="10" id="KW-1185">Reference proteome</keyword>
<comment type="similarity">
    <text evidence="2">Belongs to the outer membrane factor (OMF) (TC 1.B.17) family.</text>
</comment>
<dbReference type="Pfam" id="PF02321">
    <property type="entry name" value="OEP"/>
    <property type="match status" value="2"/>
</dbReference>
<dbReference type="GO" id="GO:0015562">
    <property type="term" value="F:efflux transmembrane transporter activity"/>
    <property type="evidence" value="ECO:0007669"/>
    <property type="project" value="InterPro"/>
</dbReference>
<reference evidence="10" key="1">
    <citation type="submission" date="2017-05" db="EMBL/GenBank/DDBJ databases">
        <authorList>
            <person name="Rodrigo-Torres L."/>
            <person name="Arahal R. D."/>
            <person name="Lucena T."/>
        </authorList>
    </citation>
    <scope>NUCLEOTIDE SEQUENCE [LARGE SCALE GENOMIC DNA]</scope>
    <source>
        <strain evidence="10">CECT 8715</strain>
    </source>
</reference>
<dbReference type="AlphaFoldDB" id="A0A238KB09"/>
<dbReference type="GO" id="GO:0009279">
    <property type="term" value="C:cell outer membrane"/>
    <property type="evidence" value="ECO:0007669"/>
    <property type="project" value="UniProtKB-SubCell"/>
</dbReference>
<dbReference type="Gene3D" id="1.20.1600.10">
    <property type="entry name" value="Outer membrane efflux proteins (OEP)"/>
    <property type="match status" value="1"/>
</dbReference>
<keyword evidence="8" id="KW-0732">Signal</keyword>
<evidence type="ECO:0000256" key="8">
    <source>
        <dbReference type="SAM" id="SignalP"/>
    </source>
</evidence>
<keyword evidence="5" id="KW-0812">Transmembrane</keyword>
<name>A0A238KB09_9RHOB</name>
<dbReference type="GO" id="GO:1990281">
    <property type="term" value="C:efflux pump complex"/>
    <property type="evidence" value="ECO:0007669"/>
    <property type="project" value="TreeGrafter"/>
</dbReference>
<dbReference type="PANTHER" id="PTHR30026:SF22">
    <property type="entry name" value="OUTER MEMBRANE EFFLUX PROTEIN"/>
    <property type="match status" value="1"/>
</dbReference>
<dbReference type="PROSITE" id="PS51257">
    <property type="entry name" value="PROKAR_LIPOPROTEIN"/>
    <property type="match status" value="1"/>
</dbReference>
<sequence length="447" mass="47868">MPTFDRLILPLLVGSVAVLTAACEPVPDLAPIAMAFSEGSTGAGATKPSGHLTRSSFGQRIRRAVETSPNLAQSETGVDAAFADMDAAEGAFLPQVSLGVNARSERVDSDIADVSPYLRVSQLVYDGGAAAGDLAAARARVLVSRGDQLQTAAATALAAIETYVLVIDRRKIVEIAWENVRRHEEIEKQISDRAAQGAGSAADVLTARSRVADARTKLADARAQADRANARFQEVFGTPPGKLDPPVPAPNLSRSDAVIVMDSPQVRRADAAVLAAQADRSAAIARRQPDVRVSAFANQDDSRDANFGVDLSVNYELDSTGQRRAAIAAAEARVKQAEHAREVLVREIQRELGFIRSDQKAGAQRLREARIAVAANADSVAATQEQFQIGRSSLIEILDAQRDYVNAQERLILAEQNFFLTNYAALSLTGDIIDLLGIQLRTWGNRP</sequence>
<evidence type="ECO:0000256" key="2">
    <source>
        <dbReference type="ARBA" id="ARBA00007613"/>
    </source>
</evidence>
<keyword evidence="3" id="KW-0813">Transport</keyword>
<evidence type="ECO:0000256" key="5">
    <source>
        <dbReference type="ARBA" id="ARBA00022692"/>
    </source>
</evidence>
<keyword evidence="4" id="KW-1134">Transmembrane beta strand</keyword>
<protein>
    <submittedName>
        <fullName evidence="9">Outer membrane efflux protein BepC</fullName>
    </submittedName>
</protein>
<feature type="signal peptide" evidence="8">
    <location>
        <begin position="1"/>
        <end position="21"/>
    </location>
</feature>
<dbReference type="PANTHER" id="PTHR30026">
    <property type="entry name" value="OUTER MEMBRANE PROTEIN TOLC"/>
    <property type="match status" value="1"/>
</dbReference>
<feature type="chain" id="PRO_5012918233" evidence="8">
    <location>
        <begin position="22"/>
        <end position="447"/>
    </location>
</feature>